<evidence type="ECO:0000313" key="4">
    <source>
        <dbReference type="Proteomes" id="UP000184600"/>
    </source>
</evidence>
<dbReference type="SUPFAM" id="SSF52172">
    <property type="entry name" value="CheY-like"/>
    <property type="match status" value="1"/>
</dbReference>
<gene>
    <name evidence="3" type="ORF">VQ7734_03518</name>
</gene>
<dbReference type="GO" id="GO:0003677">
    <property type="term" value="F:DNA binding"/>
    <property type="evidence" value="ECO:0007669"/>
    <property type="project" value="UniProtKB-KW"/>
</dbReference>
<dbReference type="GO" id="GO:0000160">
    <property type="term" value="P:phosphorelay signal transduction system"/>
    <property type="evidence" value="ECO:0007669"/>
    <property type="project" value="InterPro"/>
</dbReference>
<keyword evidence="4" id="KW-1185">Reference proteome</keyword>
<evidence type="ECO:0000256" key="1">
    <source>
        <dbReference type="PROSITE-ProRule" id="PRU00169"/>
    </source>
</evidence>
<dbReference type="RefSeq" id="WP_143169379.1">
    <property type="nucleotide sequence ID" value="NZ_FRFG01000047.1"/>
</dbReference>
<organism evidence="3 4">
    <name type="scientific">Vibrio quintilis</name>
    <dbReference type="NCBI Taxonomy" id="1117707"/>
    <lineage>
        <taxon>Bacteria</taxon>
        <taxon>Pseudomonadati</taxon>
        <taxon>Pseudomonadota</taxon>
        <taxon>Gammaproteobacteria</taxon>
        <taxon>Vibrionales</taxon>
        <taxon>Vibrionaceae</taxon>
        <taxon>Vibrio</taxon>
    </lineage>
</organism>
<keyword evidence="1" id="KW-0597">Phosphoprotein</keyword>
<dbReference type="InterPro" id="IPR011006">
    <property type="entry name" value="CheY-like_superfamily"/>
</dbReference>
<sequence>MLAEDDIELARLMKEYFTHHFTISLIQNGIDAVPAILEQQPDLVILDVMLPDKMALMSASKFASNIRNTAKTNKTVTVCVPVIYFSN</sequence>
<dbReference type="Proteomes" id="UP000184600">
    <property type="component" value="Unassembled WGS sequence"/>
</dbReference>
<proteinExistence type="predicted"/>
<dbReference type="STRING" id="1117707.VQ7734_03518"/>
<evidence type="ECO:0000313" key="3">
    <source>
        <dbReference type="EMBL" id="SHO57748.1"/>
    </source>
</evidence>
<feature type="domain" description="Response regulatory" evidence="2">
    <location>
        <begin position="1"/>
        <end position="87"/>
    </location>
</feature>
<dbReference type="PROSITE" id="PS50110">
    <property type="entry name" value="RESPONSE_REGULATORY"/>
    <property type="match status" value="1"/>
</dbReference>
<feature type="modified residue" description="4-aspartylphosphate" evidence="1">
    <location>
        <position position="47"/>
    </location>
</feature>
<keyword evidence="3" id="KW-0238">DNA-binding</keyword>
<dbReference type="Gene3D" id="3.40.50.2300">
    <property type="match status" value="1"/>
</dbReference>
<evidence type="ECO:0000259" key="2">
    <source>
        <dbReference type="PROSITE" id="PS50110"/>
    </source>
</evidence>
<name>A0A1M7YYN3_9VIBR</name>
<dbReference type="InterPro" id="IPR001789">
    <property type="entry name" value="Sig_transdc_resp-reg_receiver"/>
</dbReference>
<reference evidence="4" key="1">
    <citation type="submission" date="2016-12" db="EMBL/GenBank/DDBJ databases">
        <authorList>
            <person name="Rodrigo-Torres L."/>
            <person name="Arahal R.D."/>
            <person name="Lucena T."/>
        </authorList>
    </citation>
    <scope>NUCLEOTIDE SEQUENCE [LARGE SCALE GENOMIC DNA]</scope>
</reference>
<dbReference type="OrthoDB" id="9802426at2"/>
<dbReference type="EMBL" id="FRFG01000047">
    <property type="protein sequence ID" value="SHO57748.1"/>
    <property type="molecule type" value="Genomic_DNA"/>
</dbReference>
<accession>A0A1M7YYN3</accession>
<protein>
    <submittedName>
        <fullName evidence="3">DNA-binding transcriptional regulator RstA</fullName>
    </submittedName>
</protein>
<dbReference type="AlphaFoldDB" id="A0A1M7YYN3"/>